<feature type="compositionally biased region" description="Polar residues" evidence="1">
    <location>
        <begin position="44"/>
        <end position="59"/>
    </location>
</feature>
<evidence type="ECO:0000256" key="1">
    <source>
        <dbReference type="SAM" id="MobiDB-lite"/>
    </source>
</evidence>
<evidence type="ECO:0000313" key="3">
    <source>
        <dbReference type="Proteomes" id="UP000295511"/>
    </source>
</evidence>
<dbReference type="EMBL" id="SMRU01000029">
    <property type="protein sequence ID" value="TDF91517.1"/>
    <property type="molecule type" value="Genomic_DNA"/>
</dbReference>
<gene>
    <name evidence="2" type="ORF">E1809_20535</name>
</gene>
<name>A0A4R5KBH5_9MICC</name>
<comment type="caution">
    <text evidence="2">The sequence shown here is derived from an EMBL/GenBank/DDBJ whole genome shotgun (WGS) entry which is preliminary data.</text>
</comment>
<protein>
    <submittedName>
        <fullName evidence="2">Uncharacterized protein</fullName>
    </submittedName>
</protein>
<dbReference type="Proteomes" id="UP000295511">
    <property type="component" value="Unassembled WGS sequence"/>
</dbReference>
<dbReference type="AlphaFoldDB" id="A0A4R5KBH5"/>
<keyword evidence="3" id="KW-1185">Reference proteome</keyword>
<sequence>MSGTAGDASLSGTFSGDHVDVIVVGNVKPADGTAFEGGHEATVPTGTLTGATNEALTPT</sequence>
<accession>A0A4R5KBH5</accession>
<feature type="region of interest" description="Disordered" evidence="1">
    <location>
        <begin position="35"/>
        <end position="59"/>
    </location>
</feature>
<proteinExistence type="predicted"/>
<dbReference type="RefSeq" id="WP_133206104.1">
    <property type="nucleotide sequence ID" value="NZ_SMRU01000029.1"/>
</dbReference>
<organism evidence="2 3">
    <name type="scientific">Arthrobacter terricola</name>
    <dbReference type="NCBI Taxonomy" id="2547396"/>
    <lineage>
        <taxon>Bacteria</taxon>
        <taxon>Bacillati</taxon>
        <taxon>Actinomycetota</taxon>
        <taxon>Actinomycetes</taxon>
        <taxon>Micrococcales</taxon>
        <taxon>Micrococcaceae</taxon>
        <taxon>Arthrobacter</taxon>
    </lineage>
</organism>
<evidence type="ECO:0000313" key="2">
    <source>
        <dbReference type="EMBL" id="TDF91517.1"/>
    </source>
</evidence>
<reference evidence="2 3" key="1">
    <citation type="submission" date="2019-03" db="EMBL/GenBank/DDBJ databases">
        <title>Whole genome sequence of Arthrobacter sp JH1-1.</title>
        <authorList>
            <person name="Trinh H.N."/>
        </authorList>
    </citation>
    <scope>NUCLEOTIDE SEQUENCE [LARGE SCALE GENOMIC DNA]</scope>
    <source>
        <strain evidence="2 3">JH1-1</strain>
    </source>
</reference>